<dbReference type="EMBL" id="PQXI01000205">
    <property type="protein sequence ID" value="TGO21668.1"/>
    <property type="molecule type" value="Genomic_DNA"/>
</dbReference>
<protein>
    <recommendedName>
        <fullName evidence="10">Cytochrome P450</fullName>
    </recommendedName>
</protein>
<evidence type="ECO:0000313" key="8">
    <source>
        <dbReference type="EMBL" id="TGO21668.1"/>
    </source>
</evidence>
<proteinExistence type="inferred from homology"/>
<keyword evidence="3" id="KW-0479">Metal-binding</keyword>
<dbReference type="GO" id="GO:0004497">
    <property type="term" value="F:monooxygenase activity"/>
    <property type="evidence" value="ECO:0007669"/>
    <property type="project" value="UniProtKB-KW"/>
</dbReference>
<evidence type="ECO:0000256" key="2">
    <source>
        <dbReference type="ARBA" id="ARBA00010617"/>
    </source>
</evidence>
<sequence length="178" mass="20392">MGISGPIVRINPYEVHLNDPDFIDSVFPGPGRQTDKYFFAGRRTEIATIDHDMHQKRRNTITNFFSNASIRRLEPVMKEHINTLLSRMQVAGTKEQVLSMHFVFRACTSDLITQYAFGKSFHFLEQEDFSMPYMESTDVGTLLALAPPWAIKIFIPSLTEMWDKAAMSCPEYEGTLAY</sequence>
<dbReference type="InterPro" id="IPR050121">
    <property type="entry name" value="Cytochrome_P450_monoxygenase"/>
</dbReference>
<dbReference type="SUPFAM" id="SSF48264">
    <property type="entry name" value="Cytochrome P450"/>
    <property type="match status" value="1"/>
</dbReference>
<comment type="cofactor">
    <cofactor evidence="1">
        <name>heme</name>
        <dbReference type="ChEBI" id="CHEBI:30413"/>
    </cofactor>
</comment>
<dbReference type="PANTHER" id="PTHR24305:SF157">
    <property type="entry name" value="N-ACETYLTRYPTOPHAN 6-HYDROXYLASE IVOC-RELATED"/>
    <property type="match status" value="1"/>
</dbReference>
<reference evidence="8 9" key="1">
    <citation type="submission" date="2017-12" db="EMBL/GenBank/DDBJ databases">
        <title>Comparative genomics of Botrytis spp.</title>
        <authorList>
            <person name="Valero-Jimenez C.A."/>
            <person name="Tapia P."/>
            <person name="Veloso J."/>
            <person name="Silva-Moreno E."/>
            <person name="Staats M."/>
            <person name="Valdes J.H."/>
            <person name="Van Kan J.A.L."/>
        </authorList>
    </citation>
    <scope>NUCLEOTIDE SEQUENCE [LARGE SCALE GENOMIC DNA]</scope>
    <source>
        <strain evidence="8 9">Bp0003</strain>
    </source>
</reference>
<evidence type="ECO:0008006" key="10">
    <source>
        <dbReference type="Google" id="ProtNLM"/>
    </source>
</evidence>
<dbReference type="AlphaFoldDB" id="A0A4Z1FEB7"/>
<keyword evidence="6" id="KW-0843">Virulence</keyword>
<accession>A0A4Z1FEB7</accession>
<dbReference type="Gene3D" id="1.10.630.10">
    <property type="entry name" value="Cytochrome P450"/>
    <property type="match status" value="1"/>
</dbReference>
<evidence type="ECO:0000256" key="6">
    <source>
        <dbReference type="ARBA" id="ARBA00023026"/>
    </source>
</evidence>
<organism evidence="8 9">
    <name type="scientific">Botrytis paeoniae</name>
    <dbReference type="NCBI Taxonomy" id="278948"/>
    <lineage>
        <taxon>Eukaryota</taxon>
        <taxon>Fungi</taxon>
        <taxon>Dikarya</taxon>
        <taxon>Ascomycota</taxon>
        <taxon>Pezizomycotina</taxon>
        <taxon>Leotiomycetes</taxon>
        <taxon>Helotiales</taxon>
        <taxon>Sclerotiniaceae</taxon>
        <taxon>Botrytis</taxon>
    </lineage>
</organism>
<evidence type="ECO:0000256" key="4">
    <source>
        <dbReference type="ARBA" id="ARBA00023002"/>
    </source>
</evidence>
<evidence type="ECO:0000256" key="5">
    <source>
        <dbReference type="ARBA" id="ARBA00023004"/>
    </source>
</evidence>
<dbReference type="GO" id="GO:0005506">
    <property type="term" value="F:iron ion binding"/>
    <property type="evidence" value="ECO:0007669"/>
    <property type="project" value="InterPro"/>
</dbReference>
<gene>
    <name evidence="8" type="ORF">BPAE_0206g00020</name>
</gene>
<dbReference type="PANTHER" id="PTHR24305">
    <property type="entry name" value="CYTOCHROME P450"/>
    <property type="match status" value="1"/>
</dbReference>
<evidence type="ECO:0000256" key="7">
    <source>
        <dbReference type="ARBA" id="ARBA00023033"/>
    </source>
</evidence>
<dbReference type="InterPro" id="IPR036396">
    <property type="entry name" value="Cyt_P450_sf"/>
</dbReference>
<dbReference type="InterPro" id="IPR001128">
    <property type="entry name" value="Cyt_P450"/>
</dbReference>
<comment type="similarity">
    <text evidence="2">Belongs to the cytochrome P450 family.</text>
</comment>
<dbReference type="Pfam" id="PF00067">
    <property type="entry name" value="p450"/>
    <property type="match status" value="1"/>
</dbReference>
<dbReference type="GO" id="GO:0016705">
    <property type="term" value="F:oxidoreductase activity, acting on paired donors, with incorporation or reduction of molecular oxygen"/>
    <property type="evidence" value="ECO:0007669"/>
    <property type="project" value="InterPro"/>
</dbReference>
<comment type="caution">
    <text evidence="8">The sequence shown here is derived from an EMBL/GenBank/DDBJ whole genome shotgun (WGS) entry which is preliminary data.</text>
</comment>
<evidence type="ECO:0000313" key="9">
    <source>
        <dbReference type="Proteomes" id="UP000297910"/>
    </source>
</evidence>
<dbReference type="GO" id="GO:0020037">
    <property type="term" value="F:heme binding"/>
    <property type="evidence" value="ECO:0007669"/>
    <property type="project" value="InterPro"/>
</dbReference>
<dbReference type="Proteomes" id="UP000297910">
    <property type="component" value="Unassembled WGS sequence"/>
</dbReference>
<evidence type="ECO:0000256" key="1">
    <source>
        <dbReference type="ARBA" id="ARBA00001971"/>
    </source>
</evidence>
<keyword evidence="9" id="KW-1185">Reference proteome</keyword>
<keyword evidence="7" id="KW-0503">Monooxygenase</keyword>
<keyword evidence="4" id="KW-0560">Oxidoreductase</keyword>
<evidence type="ECO:0000256" key="3">
    <source>
        <dbReference type="ARBA" id="ARBA00022723"/>
    </source>
</evidence>
<name>A0A4Z1FEB7_9HELO</name>
<keyword evidence="5" id="KW-0408">Iron</keyword>